<evidence type="ECO:0000256" key="10">
    <source>
        <dbReference type="RuleBase" id="RU003357"/>
    </source>
</evidence>
<comment type="similarity">
    <text evidence="10">Belongs to the TonB-dependent receptor family.</text>
</comment>
<keyword evidence="2" id="KW-0813">Transport</keyword>
<comment type="subcellular location">
    <subcellularLocation>
        <location evidence="1">Cell outer membrane</location>
        <topology evidence="1">Multi-pass membrane protein</topology>
    </subcellularLocation>
</comment>
<keyword evidence="6 10" id="KW-0798">TonB box</keyword>
<dbReference type="GO" id="GO:0044718">
    <property type="term" value="P:siderophore transmembrane transport"/>
    <property type="evidence" value="ECO:0007669"/>
    <property type="project" value="TreeGrafter"/>
</dbReference>
<keyword evidence="7 10" id="KW-0472">Membrane</keyword>
<keyword evidence="14" id="KW-1185">Reference proteome</keyword>
<dbReference type="PANTHER" id="PTHR30069:SF29">
    <property type="entry name" value="HEMOGLOBIN AND HEMOGLOBIN-HAPTOGLOBIN-BINDING PROTEIN 1-RELATED"/>
    <property type="match status" value="1"/>
</dbReference>
<dbReference type="GO" id="GO:0015344">
    <property type="term" value="F:siderophore uptake transmembrane transporter activity"/>
    <property type="evidence" value="ECO:0007669"/>
    <property type="project" value="TreeGrafter"/>
</dbReference>
<dbReference type="InterPro" id="IPR008969">
    <property type="entry name" value="CarboxyPept-like_regulatory"/>
</dbReference>
<evidence type="ECO:0000256" key="2">
    <source>
        <dbReference type="ARBA" id="ARBA00022448"/>
    </source>
</evidence>
<dbReference type="AlphaFoldDB" id="A0A1S2VI23"/>
<evidence type="ECO:0000256" key="3">
    <source>
        <dbReference type="ARBA" id="ARBA00022452"/>
    </source>
</evidence>
<dbReference type="Pfam" id="PF00593">
    <property type="entry name" value="TonB_dep_Rec_b-barrel"/>
    <property type="match status" value="1"/>
</dbReference>
<feature type="domain" description="TonB-dependent receptor-like beta-barrel" evidence="11">
    <location>
        <begin position="275"/>
        <end position="698"/>
    </location>
</feature>
<dbReference type="SUPFAM" id="SSF49464">
    <property type="entry name" value="Carboxypeptidase regulatory domain-like"/>
    <property type="match status" value="1"/>
</dbReference>
<dbReference type="InterPro" id="IPR012910">
    <property type="entry name" value="Plug_dom"/>
</dbReference>
<evidence type="ECO:0000313" key="14">
    <source>
        <dbReference type="Proteomes" id="UP000181790"/>
    </source>
</evidence>
<accession>A0A1S2VI23</accession>
<reference evidence="13 14" key="1">
    <citation type="submission" date="2016-10" db="EMBL/GenBank/DDBJ databases">
        <title>Arsenicibacter rosenii gen. nov., sp. nov., an efficient arsenic-methylating bacterium isolated from an arsenic-contaminated paddy soil.</title>
        <authorList>
            <person name="Huang K."/>
        </authorList>
    </citation>
    <scope>NUCLEOTIDE SEQUENCE [LARGE SCALE GENOMIC DNA]</scope>
    <source>
        <strain evidence="13 14">SM-1</strain>
    </source>
</reference>
<dbReference type="InterPro" id="IPR000531">
    <property type="entry name" value="Beta-barrel_TonB"/>
</dbReference>
<dbReference type="RefSeq" id="WP_071504044.1">
    <property type="nucleotide sequence ID" value="NZ_MORL01000007.1"/>
</dbReference>
<comment type="caution">
    <text evidence="13">The sequence shown here is derived from an EMBL/GenBank/DDBJ whole genome shotgun (WGS) entry which is preliminary data.</text>
</comment>
<evidence type="ECO:0000256" key="4">
    <source>
        <dbReference type="ARBA" id="ARBA00022692"/>
    </source>
</evidence>
<keyword evidence="5" id="KW-0732">Signal</keyword>
<dbReference type="Gene3D" id="2.40.170.20">
    <property type="entry name" value="TonB-dependent receptor, beta-barrel domain"/>
    <property type="match status" value="1"/>
</dbReference>
<sequence>MRFLLFFMCLSASAAFGQVVRGRVTEQLNNKLTPLNGATLQWAGTSTGAVTDSTGNFTVPKPENSNKLIISYIGYRTDTISVGSTEQFLNITMRQEATLQEVTVSGGSTTIDQINPIHTEVLTTRTLAKAACCNLSETFETNASVSVSYADAVTGAKQIQFLGLGGQYVQTNVENIPTIRGLGTTFGLNFVPGTWITSIDVGKGAGSVVNGYEGMTGALNVELQKPDFRAETQKSQWLLNGYVNSFGRVEGNVNFSRALNEKWSVGALGHVSALRTKIDQNGDNFMDLPMYRQYNGINRWKYTSERWMAQFGVKALYEDRTGGQLTAQNGNPLYQFTNETKRIEAFSKLARLFPDKPYKGLGLIISALNHDQKAVFGFKPYAGVQRSVYANLIYQTIIDNTNHTLKAGASYLLDNYNEQFGNTPLPTNRTESVAGAFAEYAYTASERLAIVLGNRVDYHNLFGWQWTPRMHAKYHIHEMLTLRFSVGRGWRVPNLLAENFGYLVSSRSVIFRDKLQPEVSWNIGGSLTYEFLLLGKKASFITDYYRTDFRNQLIVDLEHPQQINFYNLSGRSYANSFQAELNYVPIKRMEVKAAYRLFDVRQSMGAPLGESVLLEKMMISRDRMLVNAGYALPYDKWKFDATLQWNGPKRIPYMAPGYVHDSYRTMPLSVTPGFYNLNAQVSRGFKSGWEVYLGGENLTGFRQTNPIMSAANPFGPNFDAASHVWGPVTGSVVYLGFRFKPQT</sequence>
<evidence type="ECO:0000256" key="1">
    <source>
        <dbReference type="ARBA" id="ARBA00004571"/>
    </source>
</evidence>
<protein>
    <submittedName>
        <fullName evidence="13">TonB-dependent receptor</fullName>
    </submittedName>
</protein>
<dbReference type="InterPro" id="IPR037066">
    <property type="entry name" value="Plug_dom_sf"/>
</dbReference>
<evidence type="ECO:0000259" key="11">
    <source>
        <dbReference type="Pfam" id="PF00593"/>
    </source>
</evidence>
<evidence type="ECO:0000256" key="7">
    <source>
        <dbReference type="ARBA" id="ARBA00023136"/>
    </source>
</evidence>
<dbReference type="GO" id="GO:0009279">
    <property type="term" value="C:cell outer membrane"/>
    <property type="evidence" value="ECO:0007669"/>
    <property type="project" value="UniProtKB-SubCell"/>
</dbReference>
<dbReference type="Pfam" id="PF07715">
    <property type="entry name" value="Plug"/>
    <property type="match status" value="1"/>
</dbReference>
<dbReference type="InterPro" id="IPR036942">
    <property type="entry name" value="Beta-barrel_TonB_sf"/>
</dbReference>
<proteinExistence type="inferred from homology"/>
<feature type="domain" description="TonB-dependent receptor plug" evidence="12">
    <location>
        <begin position="116"/>
        <end position="217"/>
    </location>
</feature>
<gene>
    <name evidence="13" type="ORF">BLX24_15380</name>
</gene>
<dbReference type="InterPro" id="IPR039426">
    <property type="entry name" value="TonB-dep_rcpt-like"/>
</dbReference>
<dbReference type="SUPFAM" id="SSF56935">
    <property type="entry name" value="Porins"/>
    <property type="match status" value="1"/>
</dbReference>
<evidence type="ECO:0000256" key="8">
    <source>
        <dbReference type="ARBA" id="ARBA00023170"/>
    </source>
</evidence>
<organism evidence="13 14">
    <name type="scientific">Arsenicibacter rosenii</name>
    <dbReference type="NCBI Taxonomy" id="1750698"/>
    <lineage>
        <taxon>Bacteria</taxon>
        <taxon>Pseudomonadati</taxon>
        <taxon>Bacteroidota</taxon>
        <taxon>Cytophagia</taxon>
        <taxon>Cytophagales</taxon>
        <taxon>Spirosomataceae</taxon>
        <taxon>Arsenicibacter</taxon>
    </lineage>
</organism>
<dbReference type="OrthoDB" id="1109239at2"/>
<keyword evidence="8 13" id="KW-0675">Receptor</keyword>
<dbReference type="PANTHER" id="PTHR30069">
    <property type="entry name" value="TONB-DEPENDENT OUTER MEMBRANE RECEPTOR"/>
    <property type="match status" value="1"/>
</dbReference>
<keyword evidence="4" id="KW-0812">Transmembrane</keyword>
<dbReference type="Gene3D" id="2.170.130.10">
    <property type="entry name" value="TonB-dependent receptor, plug domain"/>
    <property type="match status" value="1"/>
</dbReference>
<evidence type="ECO:0000313" key="13">
    <source>
        <dbReference type="EMBL" id="OIN58373.1"/>
    </source>
</evidence>
<evidence type="ECO:0000259" key="12">
    <source>
        <dbReference type="Pfam" id="PF07715"/>
    </source>
</evidence>
<dbReference type="Pfam" id="PF13715">
    <property type="entry name" value="CarbopepD_reg_2"/>
    <property type="match status" value="1"/>
</dbReference>
<evidence type="ECO:0000256" key="5">
    <source>
        <dbReference type="ARBA" id="ARBA00022729"/>
    </source>
</evidence>
<evidence type="ECO:0000256" key="9">
    <source>
        <dbReference type="ARBA" id="ARBA00023237"/>
    </source>
</evidence>
<dbReference type="Gene3D" id="2.60.40.1120">
    <property type="entry name" value="Carboxypeptidase-like, regulatory domain"/>
    <property type="match status" value="1"/>
</dbReference>
<dbReference type="Proteomes" id="UP000181790">
    <property type="component" value="Unassembled WGS sequence"/>
</dbReference>
<keyword evidence="9" id="KW-0998">Cell outer membrane</keyword>
<evidence type="ECO:0000256" key="6">
    <source>
        <dbReference type="ARBA" id="ARBA00023077"/>
    </source>
</evidence>
<dbReference type="EMBL" id="MORL01000007">
    <property type="protein sequence ID" value="OIN58373.1"/>
    <property type="molecule type" value="Genomic_DNA"/>
</dbReference>
<keyword evidence="3" id="KW-1134">Transmembrane beta strand</keyword>
<name>A0A1S2VI23_9BACT</name>